<dbReference type="EMBL" id="LT629751">
    <property type="protein sequence ID" value="SDS25760.1"/>
    <property type="molecule type" value="Genomic_DNA"/>
</dbReference>
<accession>A0A1H1QQK9</accession>
<dbReference type="Gene3D" id="3.10.20.560">
    <property type="entry name" value="Phenol hydroxylase"/>
    <property type="match status" value="1"/>
</dbReference>
<dbReference type="GO" id="GO:0018662">
    <property type="term" value="F:phenol 2-monooxygenase activity"/>
    <property type="evidence" value="ECO:0007669"/>
    <property type="project" value="InterPro"/>
</dbReference>
<dbReference type="OrthoDB" id="5343663at2"/>
<proteinExistence type="predicted"/>
<protein>
    <submittedName>
        <fullName evidence="1">Phenol 2-monooxygenase P4 subunit</fullName>
    </submittedName>
</protein>
<evidence type="ECO:0000313" key="2">
    <source>
        <dbReference type="Proteomes" id="UP000243359"/>
    </source>
</evidence>
<keyword evidence="1" id="KW-0560">Oxidoreductase</keyword>
<dbReference type="AlphaFoldDB" id="A0A1H1QQK9"/>
<dbReference type="STRING" id="1392877.SAMN05216221_1414"/>
<evidence type="ECO:0000313" key="1">
    <source>
        <dbReference type="EMBL" id="SDS25760.1"/>
    </source>
</evidence>
<dbReference type="Proteomes" id="UP000243359">
    <property type="component" value="Chromosome I"/>
</dbReference>
<keyword evidence="1" id="KW-0503">Monooxygenase</keyword>
<dbReference type="RefSeq" id="WP_090348276.1">
    <property type="nucleotide sequence ID" value="NZ_LT629751.1"/>
</dbReference>
<dbReference type="InterPro" id="IPR006756">
    <property type="entry name" value="Phenol_hydroxylase"/>
</dbReference>
<dbReference type="Pfam" id="PF04663">
    <property type="entry name" value="Phenol_monoox"/>
    <property type="match status" value="1"/>
</dbReference>
<gene>
    <name evidence="1" type="ORF">SAMN05216221_1414</name>
</gene>
<reference evidence="2" key="1">
    <citation type="submission" date="2016-10" db="EMBL/GenBank/DDBJ databases">
        <authorList>
            <person name="Varghese N."/>
            <person name="Submissions S."/>
        </authorList>
    </citation>
    <scope>NUCLEOTIDE SEQUENCE [LARGE SCALE GENOMIC DNA]</scope>
    <source>
        <strain evidence="2">KCTC 32247</strain>
    </source>
</reference>
<name>A0A1H1QQK9_9PSED</name>
<sequence>MTVKSIGEYSFRPLDLQENFHGQQLLYVSWDRHLMYCAPFALLVAPAQTFAELIEQVLRPAIAAHPDSARADLSSAIWYLNDEPFQPDLATSLEANGLRHKDMLRLDTPGLNGIAGSCS</sequence>
<keyword evidence="2" id="KW-1185">Reference proteome</keyword>
<organism evidence="1 2">
    <name type="scientific">Pseudomonas oryzae</name>
    <dbReference type="NCBI Taxonomy" id="1392877"/>
    <lineage>
        <taxon>Bacteria</taxon>
        <taxon>Pseudomonadati</taxon>
        <taxon>Pseudomonadota</taxon>
        <taxon>Gammaproteobacteria</taxon>
        <taxon>Pseudomonadales</taxon>
        <taxon>Pseudomonadaceae</taxon>
        <taxon>Pseudomonas</taxon>
    </lineage>
</organism>
<dbReference type="InterPro" id="IPR043010">
    <property type="entry name" value="Phenol_hydroxylase_sf"/>
</dbReference>